<name>A0A2W7C408_9HYPH</name>
<dbReference type="GO" id="GO:0009253">
    <property type="term" value="P:peptidoglycan catabolic process"/>
    <property type="evidence" value="ECO:0007669"/>
    <property type="project" value="InterPro"/>
</dbReference>
<evidence type="ECO:0000313" key="4">
    <source>
        <dbReference type="EMBL" id="PZV37081.1"/>
    </source>
</evidence>
<dbReference type="InterPro" id="IPR006311">
    <property type="entry name" value="TAT_signal"/>
</dbReference>
<dbReference type="AlphaFoldDB" id="A0A2W7C408"/>
<dbReference type="Gene3D" id="3.20.20.80">
    <property type="entry name" value="Glycosidases"/>
    <property type="match status" value="1"/>
</dbReference>
<dbReference type="GO" id="GO:0003796">
    <property type="term" value="F:lysozyme activity"/>
    <property type="evidence" value="ECO:0007669"/>
    <property type="project" value="InterPro"/>
</dbReference>
<keyword evidence="5" id="KW-1185">Reference proteome</keyword>
<dbReference type="PANTHER" id="PTHR34135">
    <property type="entry name" value="LYSOZYME"/>
    <property type="match status" value="1"/>
</dbReference>
<dbReference type="PANTHER" id="PTHR34135:SF2">
    <property type="entry name" value="LYSOZYME"/>
    <property type="match status" value="1"/>
</dbReference>
<accession>A0A2W7C408</accession>
<evidence type="ECO:0000256" key="1">
    <source>
        <dbReference type="ARBA" id="ARBA00010646"/>
    </source>
</evidence>
<dbReference type="InterPro" id="IPR017853">
    <property type="entry name" value="GH"/>
</dbReference>
<dbReference type="GO" id="GO:0016998">
    <property type="term" value="P:cell wall macromolecule catabolic process"/>
    <property type="evidence" value="ECO:0007669"/>
    <property type="project" value="InterPro"/>
</dbReference>
<dbReference type="RefSeq" id="WP_111545641.1">
    <property type="nucleotide sequence ID" value="NZ_MZXV01000038.1"/>
</dbReference>
<dbReference type="PROSITE" id="PS51318">
    <property type="entry name" value="TAT"/>
    <property type="match status" value="1"/>
</dbReference>
<organism evidence="4 5">
    <name type="scientific">Mesorhizobium kowhaii</name>
    <dbReference type="NCBI Taxonomy" id="1300272"/>
    <lineage>
        <taxon>Bacteria</taxon>
        <taxon>Pseudomonadati</taxon>
        <taxon>Pseudomonadota</taxon>
        <taxon>Alphaproteobacteria</taxon>
        <taxon>Hyphomicrobiales</taxon>
        <taxon>Phyllobacteriaceae</taxon>
        <taxon>Mesorhizobium</taxon>
    </lineage>
</organism>
<keyword evidence="3" id="KW-0326">Glycosidase</keyword>
<dbReference type="PROSITE" id="PS51904">
    <property type="entry name" value="GLYCOSYL_HYDROL_F25_2"/>
    <property type="match status" value="1"/>
</dbReference>
<comment type="caution">
    <text evidence="4">The sequence shown here is derived from an EMBL/GenBank/DDBJ whole genome shotgun (WGS) entry which is preliminary data.</text>
</comment>
<reference evidence="5" key="1">
    <citation type="submission" date="2017-03" db="EMBL/GenBank/DDBJ databases">
        <authorList>
            <person name="Safronova V.I."/>
            <person name="Sazanova A.L."/>
            <person name="Chirak E.R."/>
        </authorList>
    </citation>
    <scope>NUCLEOTIDE SEQUENCE [LARGE SCALE GENOMIC DNA]</scope>
    <source>
        <strain evidence="5">Ach-343</strain>
    </source>
</reference>
<dbReference type="InterPro" id="IPR018077">
    <property type="entry name" value="Glyco_hydro_fam25_subgr"/>
</dbReference>
<dbReference type="Proteomes" id="UP000248616">
    <property type="component" value="Unassembled WGS sequence"/>
</dbReference>
<protein>
    <recommendedName>
        <fullName evidence="6">Glycoside hydrolase</fullName>
    </recommendedName>
</protein>
<dbReference type="SMART" id="SM00641">
    <property type="entry name" value="Glyco_25"/>
    <property type="match status" value="1"/>
</dbReference>
<evidence type="ECO:0008006" key="6">
    <source>
        <dbReference type="Google" id="ProtNLM"/>
    </source>
</evidence>
<dbReference type="OrthoDB" id="9798192at2"/>
<proteinExistence type="inferred from homology"/>
<dbReference type="Pfam" id="PF01183">
    <property type="entry name" value="Glyco_hydro_25"/>
    <property type="match status" value="1"/>
</dbReference>
<comment type="similarity">
    <text evidence="1">Belongs to the glycosyl hydrolase 25 family.</text>
</comment>
<dbReference type="GO" id="GO:0016052">
    <property type="term" value="P:carbohydrate catabolic process"/>
    <property type="evidence" value="ECO:0007669"/>
    <property type="project" value="TreeGrafter"/>
</dbReference>
<keyword evidence="2" id="KW-0378">Hydrolase</keyword>
<sequence length="322" mass="35812">MQLDRRQLLITAAGTLATSSMGASFAQAKAPTLEYLTSEPSRSDLFERIVDTAIAQLQATDVDNSGGSYIPGDFTFPEDSKTDSKTGEDRVNYHWGVDVSHYSGHVDFKSLRDEKNVKFVYIKATQGTRFKDKKFAGFWGDVKALPSHATNRLRRGAYHFLTAGNDGAVQADTFVNFVNSHGGIEKTDMPPVLDLEWDIARAAGPDRWRDYAPDTILGSVKAWCAEVQKRTKRVPVIYTANAWWRERGISPKRISDLSDYGIWIADYSRSGQATENPKVPGGAKWNIWQFSDRAKVGDAYKGGLDANVFKGSDSEFEQFASQ</sequence>
<dbReference type="EMBL" id="MZXV01000038">
    <property type="protein sequence ID" value="PZV37081.1"/>
    <property type="molecule type" value="Genomic_DNA"/>
</dbReference>
<evidence type="ECO:0000313" key="5">
    <source>
        <dbReference type="Proteomes" id="UP000248616"/>
    </source>
</evidence>
<evidence type="ECO:0000256" key="3">
    <source>
        <dbReference type="ARBA" id="ARBA00023295"/>
    </source>
</evidence>
<dbReference type="SUPFAM" id="SSF51445">
    <property type="entry name" value="(Trans)glycosidases"/>
    <property type="match status" value="1"/>
</dbReference>
<evidence type="ECO:0000256" key="2">
    <source>
        <dbReference type="ARBA" id="ARBA00022801"/>
    </source>
</evidence>
<dbReference type="InterPro" id="IPR002053">
    <property type="entry name" value="Glyco_hydro_25"/>
</dbReference>
<gene>
    <name evidence="4" type="ORF">B5V02_18645</name>
</gene>